<accession>A0AAJ2MQP7</accession>
<gene>
    <name evidence="2" type="ORF">P7D17_09770</name>
</gene>
<dbReference type="PROSITE" id="PS51353">
    <property type="entry name" value="ARSC"/>
    <property type="match status" value="1"/>
</dbReference>
<dbReference type="EMBL" id="JARPXR010000012">
    <property type="protein sequence ID" value="MDT2584386.1"/>
    <property type="molecule type" value="Genomic_DNA"/>
</dbReference>
<dbReference type="Gene3D" id="3.40.30.10">
    <property type="entry name" value="Glutaredoxin"/>
    <property type="match status" value="1"/>
</dbReference>
<dbReference type="PANTHER" id="PTHR30041">
    <property type="entry name" value="ARSENATE REDUCTASE"/>
    <property type="match status" value="1"/>
</dbReference>
<comment type="caution">
    <text evidence="2">The sequence shown here is derived from an EMBL/GenBank/DDBJ whole genome shotgun (WGS) entry which is preliminary data.</text>
</comment>
<evidence type="ECO:0000256" key="1">
    <source>
        <dbReference type="PROSITE-ProRule" id="PRU01282"/>
    </source>
</evidence>
<dbReference type="InterPro" id="IPR006660">
    <property type="entry name" value="Arsenate_reductase-like"/>
</dbReference>
<dbReference type="InterPro" id="IPR036249">
    <property type="entry name" value="Thioredoxin-like_sf"/>
</dbReference>
<organism evidence="2 3">
    <name type="scientific">Lactococcus petauri</name>
    <dbReference type="NCBI Taxonomy" id="1940789"/>
    <lineage>
        <taxon>Bacteria</taxon>
        <taxon>Bacillati</taxon>
        <taxon>Bacillota</taxon>
        <taxon>Bacilli</taxon>
        <taxon>Lactobacillales</taxon>
        <taxon>Streptococcaceae</taxon>
        <taxon>Lactococcus</taxon>
    </lineage>
</organism>
<name>A0AAJ2MQP7_9LACT</name>
<dbReference type="SUPFAM" id="SSF52833">
    <property type="entry name" value="Thioredoxin-like"/>
    <property type="match status" value="1"/>
</dbReference>
<dbReference type="RefSeq" id="WP_219906229.1">
    <property type="nucleotide sequence ID" value="NZ_CP141701.1"/>
</dbReference>
<dbReference type="AlphaFoldDB" id="A0AAJ2MQP7"/>
<evidence type="ECO:0000313" key="2">
    <source>
        <dbReference type="EMBL" id="MDT2584386.1"/>
    </source>
</evidence>
<protein>
    <submittedName>
        <fullName evidence="2">ArsC/Spx/MgsR family protein</fullName>
    </submittedName>
</protein>
<dbReference type="Pfam" id="PF03960">
    <property type="entry name" value="ArsC"/>
    <property type="match status" value="1"/>
</dbReference>
<dbReference type="PANTHER" id="PTHR30041:SF7">
    <property type="entry name" value="GLOBAL TRANSCRIPTIONAL REGULATOR SPX"/>
    <property type="match status" value="1"/>
</dbReference>
<proteinExistence type="inferred from homology"/>
<reference evidence="2" key="1">
    <citation type="submission" date="2023-03" db="EMBL/GenBank/DDBJ databases">
        <authorList>
            <person name="Shen W."/>
            <person name="Cai J."/>
        </authorList>
    </citation>
    <scope>NUCLEOTIDE SEQUENCE</scope>
    <source>
        <strain evidence="2">P86-2</strain>
    </source>
</reference>
<dbReference type="Proteomes" id="UP001262817">
    <property type="component" value="Unassembled WGS sequence"/>
</dbReference>
<comment type="similarity">
    <text evidence="1">Belongs to the ArsC family.</text>
</comment>
<evidence type="ECO:0000313" key="3">
    <source>
        <dbReference type="Proteomes" id="UP001262817"/>
    </source>
</evidence>
<sequence length="131" mass="15283">MYWRKNCASSKQALLWFETHRIAIECIEITKITHNELIKLLLLTDGGFDDILKNRLTMKGKTKAAIKTLDLMSFEEAIDYLEEHVEILQTPIIIDKNQLFVGFNGSEIRQFIPSINRKLDMRRNNDQGNED</sequence>